<dbReference type="EMBL" id="JACGXL010000002">
    <property type="protein sequence ID" value="MBA8887259.1"/>
    <property type="molecule type" value="Genomic_DNA"/>
</dbReference>
<gene>
    <name evidence="3" type="ORF">FHW12_001473</name>
</gene>
<reference evidence="3 4" key="1">
    <citation type="submission" date="2020-07" db="EMBL/GenBank/DDBJ databases">
        <title>Genomic Encyclopedia of Type Strains, Phase IV (KMG-V): Genome sequencing to study the core and pangenomes of soil and plant-associated prokaryotes.</title>
        <authorList>
            <person name="Whitman W."/>
        </authorList>
    </citation>
    <scope>NUCLEOTIDE SEQUENCE [LARGE SCALE GENOMIC DNA]</scope>
    <source>
        <strain evidence="3 4">RH2WT43</strain>
    </source>
</reference>
<evidence type="ECO:0000256" key="2">
    <source>
        <dbReference type="SAM" id="SignalP"/>
    </source>
</evidence>
<evidence type="ECO:0008006" key="5">
    <source>
        <dbReference type="Google" id="ProtNLM"/>
    </source>
</evidence>
<protein>
    <recommendedName>
        <fullName evidence="5">Transglutaminase superfamily protein</fullName>
    </recommendedName>
</protein>
<dbReference type="RefSeq" id="WP_182530343.1">
    <property type="nucleotide sequence ID" value="NZ_JACGXL010000002.1"/>
</dbReference>
<feature type="signal peptide" evidence="2">
    <location>
        <begin position="1"/>
        <end position="33"/>
    </location>
</feature>
<feature type="region of interest" description="Disordered" evidence="1">
    <location>
        <begin position="361"/>
        <end position="384"/>
    </location>
</feature>
<dbReference type="AlphaFoldDB" id="A0A839F026"/>
<organism evidence="3 4">
    <name type="scientific">Dokdonella fugitiva</name>
    <dbReference type="NCBI Taxonomy" id="328517"/>
    <lineage>
        <taxon>Bacteria</taxon>
        <taxon>Pseudomonadati</taxon>
        <taxon>Pseudomonadota</taxon>
        <taxon>Gammaproteobacteria</taxon>
        <taxon>Lysobacterales</taxon>
        <taxon>Rhodanobacteraceae</taxon>
        <taxon>Dokdonella</taxon>
    </lineage>
</organism>
<comment type="caution">
    <text evidence="3">The sequence shown here is derived from an EMBL/GenBank/DDBJ whole genome shotgun (WGS) entry which is preliminary data.</text>
</comment>
<keyword evidence="2" id="KW-0732">Signal</keyword>
<keyword evidence="4" id="KW-1185">Reference proteome</keyword>
<name>A0A839F026_9GAMM</name>
<dbReference type="Proteomes" id="UP000550401">
    <property type="component" value="Unassembled WGS sequence"/>
</dbReference>
<feature type="chain" id="PRO_5032800263" description="Transglutaminase superfamily protein" evidence="2">
    <location>
        <begin position="34"/>
        <end position="384"/>
    </location>
</feature>
<accession>A0A839F026</accession>
<proteinExistence type="predicted"/>
<evidence type="ECO:0000256" key="1">
    <source>
        <dbReference type="SAM" id="MobiDB-lite"/>
    </source>
</evidence>
<evidence type="ECO:0000313" key="3">
    <source>
        <dbReference type="EMBL" id="MBA8887259.1"/>
    </source>
</evidence>
<sequence>MRPLATAPYRRPLRTLVGASALALAFAAFPARAFDWQIDVTPAGELFPALQLSQSPRPRAGGFGDGDGLVSVSVRGDDLPRHLRLRIDTPGLRRPAVLEADVEAGTHRVDLHPRLEWDTTWLRALDGTREQALRLGLEADGVTRTHRVDVRVHALDDAPYYVREGRDRVDLGWAFAGYVDPHDAVVDEILADARASDAGFDRGSDLHRVGAVWAALERRGLRYDAGDPALSRGPVVWSQRVRLPAAVWRDRRANCIDSSVLIAAVLERLGMRALIVLVPGHAFVGYRDGERAEYFETTLLGAAGGRADSAAANHFAAARAAGHARWRRVAARLDGRHGPDYALIDIGTARAYGIIPLGAGERASRHPSEAPPAPAGSSRQRGLP</sequence>
<evidence type="ECO:0000313" key="4">
    <source>
        <dbReference type="Proteomes" id="UP000550401"/>
    </source>
</evidence>